<evidence type="ECO:0000256" key="4">
    <source>
        <dbReference type="ARBA" id="ARBA00022553"/>
    </source>
</evidence>
<evidence type="ECO:0000313" key="16">
    <source>
        <dbReference type="Proteomes" id="UP000001572"/>
    </source>
</evidence>
<evidence type="ECO:0000256" key="5">
    <source>
        <dbReference type="ARBA" id="ARBA00022679"/>
    </source>
</evidence>
<dbReference type="Pfam" id="PF00512">
    <property type="entry name" value="HisKA"/>
    <property type="match status" value="1"/>
</dbReference>
<dbReference type="Proteomes" id="UP000001572">
    <property type="component" value="Chromosome"/>
</dbReference>
<evidence type="ECO:0000259" key="12">
    <source>
        <dbReference type="PROSITE" id="PS50112"/>
    </source>
</evidence>
<sequence length="592" mass="67382">MRLDIENKILIPFMALLILSIATLGFVSYWNGYQLLLNNEIQNISKHLKEMALHIDDIQAQADLNEMELQAAQLSLIQYYDEVGRDGVFIKNEDGLLVNHFKDEAEWLDSFYPIARENKKGTFQLEKDVFVYQSYEPWGWVLGYGLSKRMFSQEVLEAQKYVILLAIVSLIFSMQASIFIAYNISKPIKLLAELCDKIGQGNLKEKINIRRKDEIGMLATAFNDMVVKLQINKTKLLEMTRLNEDILRNISTGIMTTDQKGHMVSMNTAATELLNLSDHEILEQKKLKEVLHQQILATLDAGKSINEIQVFHKETGEAKLYIDVITSLLRSETGEISGAICSFRDITERKLVENSMETLDRLTSMGQLAAGMAHEIRNPLAGMKTSIQVLKKRLSPEDDSSNHKLFNGVLYEIDRINQLITDLLNFARPKTPRYEIISIMGVLQRALDLTSKGKTEVTVEINFLKHNENLLIFADKDQIEQIFINIIKNALKAMRNQGALKINLSTQWDYGKEFSIIEFQDDGCGIAAQNIEKIFDPFFTTDSQGTGLGLSVVYELVKENRGSIEVSSRVDLGTKFKLTFPLHLQEVYFSEK</sequence>
<dbReference type="GO" id="GO:0005524">
    <property type="term" value="F:ATP binding"/>
    <property type="evidence" value="ECO:0007669"/>
    <property type="project" value="UniProtKB-KW"/>
</dbReference>
<dbReference type="SMART" id="SM00388">
    <property type="entry name" value="HisKA"/>
    <property type="match status" value="1"/>
</dbReference>
<protein>
    <recommendedName>
        <fullName evidence="3">histidine kinase</fullName>
        <ecNumber evidence="3">2.7.13.3</ecNumber>
    </recommendedName>
</protein>
<keyword evidence="10" id="KW-0472">Membrane</keyword>
<organism evidence="15 16">
    <name type="scientific">Alkaliphilus metalliredigens (strain QYMF)</name>
    <dbReference type="NCBI Taxonomy" id="293826"/>
    <lineage>
        <taxon>Bacteria</taxon>
        <taxon>Bacillati</taxon>
        <taxon>Bacillota</taxon>
        <taxon>Clostridia</taxon>
        <taxon>Peptostreptococcales</taxon>
        <taxon>Natronincolaceae</taxon>
        <taxon>Alkaliphilus</taxon>
    </lineage>
</organism>
<dbReference type="GO" id="GO:0006355">
    <property type="term" value="P:regulation of DNA-templated transcription"/>
    <property type="evidence" value="ECO:0007669"/>
    <property type="project" value="InterPro"/>
</dbReference>
<dbReference type="Gene3D" id="6.10.340.10">
    <property type="match status" value="1"/>
</dbReference>
<dbReference type="HOGENOM" id="CLU_032623_0_0_9"/>
<dbReference type="NCBIfam" id="TIGR00229">
    <property type="entry name" value="sensory_box"/>
    <property type="match status" value="1"/>
</dbReference>
<evidence type="ECO:0000256" key="3">
    <source>
        <dbReference type="ARBA" id="ARBA00012438"/>
    </source>
</evidence>
<dbReference type="PRINTS" id="PR00344">
    <property type="entry name" value="BCTRLSENSOR"/>
</dbReference>
<dbReference type="STRING" id="293826.Amet_2979"/>
<evidence type="ECO:0000256" key="8">
    <source>
        <dbReference type="ARBA" id="ARBA00022840"/>
    </source>
</evidence>
<dbReference type="OrthoDB" id="9764522at2"/>
<keyword evidence="9" id="KW-0902">Two-component regulatory system</keyword>
<evidence type="ECO:0000259" key="14">
    <source>
        <dbReference type="PROSITE" id="PS50885"/>
    </source>
</evidence>
<dbReference type="CDD" id="cd00082">
    <property type="entry name" value="HisKA"/>
    <property type="match status" value="1"/>
</dbReference>
<dbReference type="InterPro" id="IPR000014">
    <property type="entry name" value="PAS"/>
</dbReference>
<dbReference type="InterPro" id="IPR003594">
    <property type="entry name" value="HATPase_dom"/>
</dbReference>
<dbReference type="Pfam" id="PF02518">
    <property type="entry name" value="HATPase_c"/>
    <property type="match status" value="1"/>
</dbReference>
<evidence type="ECO:0000256" key="10">
    <source>
        <dbReference type="SAM" id="Phobius"/>
    </source>
</evidence>
<dbReference type="SMART" id="SM00304">
    <property type="entry name" value="HAMP"/>
    <property type="match status" value="1"/>
</dbReference>
<dbReference type="InterPro" id="IPR005467">
    <property type="entry name" value="His_kinase_dom"/>
</dbReference>
<dbReference type="AlphaFoldDB" id="A6TSG0"/>
<dbReference type="SUPFAM" id="SSF55874">
    <property type="entry name" value="ATPase domain of HSP90 chaperone/DNA topoisomerase II/histidine kinase"/>
    <property type="match status" value="1"/>
</dbReference>
<comment type="catalytic activity">
    <reaction evidence="1">
        <text>ATP + protein L-histidine = ADP + protein N-phospho-L-histidine.</text>
        <dbReference type="EC" id="2.7.13.3"/>
    </reaction>
</comment>
<dbReference type="GO" id="GO:0000155">
    <property type="term" value="F:phosphorelay sensor kinase activity"/>
    <property type="evidence" value="ECO:0007669"/>
    <property type="project" value="InterPro"/>
</dbReference>
<dbReference type="InterPro" id="IPR013767">
    <property type="entry name" value="PAS_fold"/>
</dbReference>
<dbReference type="InterPro" id="IPR003660">
    <property type="entry name" value="HAMP_dom"/>
</dbReference>
<dbReference type="PANTHER" id="PTHR43065:SF10">
    <property type="entry name" value="PEROXIDE STRESS-ACTIVATED HISTIDINE KINASE MAK3"/>
    <property type="match status" value="1"/>
</dbReference>
<feature type="domain" description="PAC" evidence="13">
    <location>
        <begin position="304"/>
        <end position="358"/>
    </location>
</feature>
<evidence type="ECO:0000256" key="6">
    <source>
        <dbReference type="ARBA" id="ARBA00022741"/>
    </source>
</evidence>
<keyword evidence="10" id="KW-0812">Transmembrane</keyword>
<keyword evidence="7 15" id="KW-0418">Kinase</keyword>
<keyword evidence="8" id="KW-0067">ATP-binding</keyword>
<keyword evidence="6" id="KW-0547">Nucleotide-binding</keyword>
<evidence type="ECO:0000259" key="13">
    <source>
        <dbReference type="PROSITE" id="PS50113"/>
    </source>
</evidence>
<keyword evidence="16" id="KW-1185">Reference proteome</keyword>
<dbReference type="PROSITE" id="PS50109">
    <property type="entry name" value="HIS_KIN"/>
    <property type="match status" value="1"/>
</dbReference>
<dbReference type="eggNOG" id="COG5000">
    <property type="taxonomic scope" value="Bacteria"/>
</dbReference>
<dbReference type="InterPro" id="IPR036097">
    <property type="entry name" value="HisK_dim/P_sf"/>
</dbReference>
<reference evidence="16" key="1">
    <citation type="journal article" date="2016" name="Genome Announc.">
        <title>Complete genome sequence of Alkaliphilus metalliredigens strain QYMF, an alkaliphilic and metal-reducing bacterium isolated from borax-contaminated leachate ponds.</title>
        <authorList>
            <person name="Hwang C."/>
            <person name="Copeland A."/>
            <person name="Lucas S."/>
            <person name="Lapidus A."/>
            <person name="Barry K."/>
            <person name="Detter J.C."/>
            <person name="Glavina Del Rio T."/>
            <person name="Hammon N."/>
            <person name="Israni S."/>
            <person name="Dalin E."/>
            <person name="Tice H."/>
            <person name="Pitluck S."/>
            <person name="Chertkov O."/>
            <person name="Brettin T."/>
            <person name="Bruce D."/>
            <person name="Han C."/>
            <person name="Schmutz J."/>
            <person name="Larimer F."/>
            <person name="Land M.L."/>
            <person name="Hauser L."/>
            <person name="Kyrpides N."/>
            <person name="Mikhailova N."/>
            <person name="Ye Q."/>
            <person name="Zhou J."/>
            <person name="Richardson P."/>
            <person name="Fields M.W."/>
        </authorList>
    </citation>
    <scope>NUCLEOTIDE SEQUENCE [LARGE SCALE GENOMIC DNA]</scope>
    <source>
        <strain evidence="16">QYMF</strain>
    </source>
</reference>
<dbReference type="PROSITE" id="PS50885">
    <property type="entry name" value="HAMP"/>
    <property type="match status" value="1"/>
</dbReference>
<keyword evidence="5" id="KW-0808">Transferase</keyword>
<dbReference type="Pfam" id="PF00989">
    <property type="entry name" value="PAS"/>
    <property type="match status" value="1"/>
</dbReference>
<dbReference type="Pfam" id="PF00672">
    <property type="entry name" value="HAMP"/>
    <property type="match status" value="1"/>
</dbReference>
<evidence type="ECO:0000256" key="2">
    <source>
        <dbReference type="ARBA" id="ARBA00004370"/>
    </source>
</evidence>
<dbReference type="InterPro" id="IPR003661">
    <property type="entry name" value="HisK_dim/P_dom"/>
</dbReference>
<dbReference type="SMART" id="SM00387">
    <property type="entry name" value="HATPase_c"/>
    <property type="match status" value="1"/>
</dbReference>
<dbReference type="SUPFAM" id="SSF158472">
    <property type="entry name" value="HAMP domain-like"/>
    <property type="match status" value="1"/>
</dbReference>
<name>A6TSG0_ALKMQ</name>
<evidence type="ECO:0000256" key="9">
    <source>
        <dbReference type="ARBA" id="ARBA00023012"/>
    </source>
</evidence>
<comment type="subcellular location">
    <subcellularLocation>
        <location evidence="2">Membrane</location>
    </subcellularLocation>
</comment>
<dbReference type="CDD" id="cd00130">
    <property type="entry name" value="PAS"/>
    <property type="match status" value="1"/>
</dbReference>
<dbReference type="GO" id="GO:0016020">
    <property type="term" value="C:membrane"/>
    <property type="evidence" value="ECO:0007669"/>
    <property type="project" value="UniProtKB-SubCell"/>
</dbReference>
<keyword evidence="10" id="KW-1133">Transmembrane helix</keyword>
<gene>
    <name evidence="15" type="ordered locus">Amet_2979</name>
</gene>
<dbReference type="InterPro" id="IPR035965">
    <property type="entry name" value="PAS-like_dom_sf"/>
</dbReference>
<evidence type="ECO:0000259" key="11">
    <source>
        <dbReference type="PROSITE" id="PS50109"/>
    </source>
</evidence>
<dbReference type="EC" id="2.7.13.3" evidence="3"/>
<evidence type="ECO:0000256" key="1">
    <source>
        <dbReference type="ARBA" id="ARBA00000085"/>
    </source>
</evidence>
<feature type="domain" description="Histidine kinase" evidence="11">
    <location>
        <begin position="371"/>
        <end position="584"/>
    </location>
</feature>
<feature type="transmembrane region" description="Helical" evidence="10">
    <location>
        <begin position="9"/>
        <end position="30"/>
    </location>
</feature>
<dbReference type="SUPFAM" id="SSF55785">
    <property type="entry name" value="PYP-like sensor domain (PAS domain)"/>
    <property type="match status" value="1"/>
</dbReference>
<evidence type="ECO:0000256" key="7">
    <source>
        <dbReference type="ARBA" id="ARBA00022777"/>
    </source>
</evidence>
<dbReference type="KEGG" id="amt:Amet_2979"/>
<dbReference type="EMBL" id="CP000724">
    <property type="protein sequence ID" value="ABR49128.1"/>
    <property type="molecule type" value="Genomic_DNA"/>
</dbReference>
<feature type="transmembrane region" description="Helical" evidence="10">
    <location>
        <begin position="161"/>
        <end position="182"/>
    </location>
</feature>
<dbReference type="Gene3D" id="1.10.287.130">
    <property type="match status" value="1"/>
</dbReference>
<dbReference type="PROSITE" id="PS50112">
    <property type="entry name" value="PAS"/>
    <property type="match status" value="1"/>
</dbReference>
<dbReference type="Gene3D" id="3.30.450.20">
    <property type="entry name" value="PAS domain"/>
    <property type="match status" value="1"/>
</dbReference>
<dbReference type="RefSeq" id="WP_012064096.1">
    <property type="nucleotide sequence ID" value="NC_009633.1"/>
</dbReference>
<feature type="domain" description="PAS" evidence="12">
    <location>
        <begin position="239"/>
        <end position="294"/>
    </location>
</feature>
<evidence type="ECO:0000313" key="15">
    <source>
        <dbReference type="EMBL" id="ABR49128.1"/>
    </source>
</evidence>
<dbReference type="SMART" id="SM00091">
    <property type="entry name" value="PAS"/>
    <property type="match status" value="1"/>
</dbReference>
<dbReference type="CDD" id="cd06225">
    <property type="entry name" value="HAMP"/>
    <property type="match status" value="1"/>
</dbReference>
<accession>A6TSG0</accession>
<dbReference type="InterPro" id="IPR000700">
    <property type="entry name" value="PAS-assoc_C"/>
</dbReference>
<dbReference type="Gene3D" id="3.30.565.10">
    <property type="entry name" value="Histidine kinase-like ATPase, C-terminal domain"/>
    <property type="match status" value="1"/>
</dbReference>
<dbReference type="InterPro" id="IPR004358">
    <property type="entry name" value="Sig_transdc_His_kin-like_C"/>
</dbReference>
<dbReference type="SUPFAM" id="SSF47384">
    <property type="entry name" value="Homodimeric domain of signal transducing histidine kinase"/>
    <property type="match status" value="1"/>
</dbReference>
<dbReference type="PANTHER" id="PTHR43065">
    <property type="entry name" value="SENSOR HISTIDINE KINASE"/>
    <property type="match status" value="1"/>
</dbReference>
<dbReference type="InterPro" id="IPR036890">
    <property type="entry name" value="HATPase_C_sf"/>
</dbReference>
<feature type="domain" description="HAMP" evidence="14">
    <location>
        <begin position="182"/>
        <end position="234"/>
    </location>
</feature>
<keyword evidence="4" id="KW-0597">Phosphoprotein</keyword>
<proteinExistence type="predicted"/>
<dbReference type="PROSITE" id="PS50113">
    <property type="entry name" value="PAC"/>
    <property type="match status" value="1"/>
</dbReference>